<dbReference type="GO" id="GO:0009103">
    <property type="term" value="P:lipopolysaccharide biosynthetic process"/>
    <property type="evidence" value="ECO:0007669"/>
    <property type="project" value="UniProtKB-KW"/>
</dbReference>
<dbReference type="SUPFAM" id="SSF51735">
    <property type="entry name" value="NAD(P)-binding Rossmann-fold domains"/>
    <property type="match status" value="1"/>
</dbReference>
<accession>A0A543AMP4</accession>
<proteinExistence type="inferred from homology"/>
<keyword evidence="6" id="KW-0413">Isomerase</keyword>
<evidence type="ECO:0000256" key="6">
    <source>
        <dbReference type="ARBA" id="ARBA00023235"/>
    </source>
</evidence>
<evidence type="ECO:0000256" key="1">
    <source>
        <dbReference type="ARBA" id="ARBA00000083"/>
    </source>
</evidence>
<evidence type="ECO:0000256" key="7">
    <source>
        <dbReference type="ARBA" id="ARBA00031367"/>
    </source>
</evidence>
<comment type="catalytic activity">
    <reaction evidence="1">
        <text>UDP-alpha-D-glucose = UDP-alpha-D-galactose</text>
        <dbReference type="Rhea" id="RHEA:22168"/>
        <dbReference type="ChEBI" id="CHEBI:58885"/>
        <dbReference type="ChEBI" id="CHEBI:66914"/>
        <dbReference type="EC" id="5.1.3.2"/>
    </reaction>
</comment>
<reference evidence="11 12" key="1">
    <citation type="submission" date="2019-06" db="EMBL/GenBank/DDBJ databases">
        <title>Sequencing the genomes of 1000 actinobacteria strains.</title>
        <authorList>
            <person name="Klenk H.-P."/>
        </authorList>
    </citation>
    <scope>NUCLEOTIDE SEQUENCE [LARGE SCALE GENOMIC DNA]</scope>
    <source>
        <strain evidence="11 12">DSM 24083</strain>
    </source>
</reference>
<feature type="domain" description="UDP-glucose 4-epimerase CapD C-terminal" evidence="10">
    <location>
        <begin position="285"/>
        <end position="332"/>
    </location>
</feature>
<sequence>MSNGNIVLITGGTGSFGNTVAKSLLAREDIQEVRILSRDEAKQDQMRHDLNSDRLRFYLGDVRDYLSVERAMRSVDYVFHAAALKQVPSGEFFPMEAVRTNTLGSDNVIRAADNAGVSSVVCLSTDKAVYPVNAMGMSKALMEKIAGAFGLNNQSSDTIVSCVRYGNVMYSRGSVIPLFIQQLKAGKNLTVTNPEMTRFMMSLQDSVSLVRYAFHNAQQGDLFIRKAKSCTIGNLAQAVINLFESDAKIDIIGSRHAEKVSEALASREELSRAEDHKEYFRIPADSRELNYELYYEQGDRTRHFFQDYDSHTVERMSVAETEELLLTLPEVRFELQQAGLAPLERKAS</sequence>
<dbReference type="GO" id="GO:0003978">
    <property type="term" value="F:UDP-glucose 4-epimerase activity"/>
    <property type="evidence" value="ECO:0007669"/>
    <property type="project" value="UniProtKB-EC"/>
</dbReference>
<evidence type="ECO:0000259" key="10">
    <source>
        <dbReference type="Pfam" id="PF08485"/>
    </source>
</evidence>
<evidence type="ECO:0000256" key="2">
    <source>
        <dbReference type="ARBA" id="ARBA00007430"/>
    </source>
</evidence>
<name>A0A543AMP4_9MICC</name>
<dbReference type="RefSeq" id="WP_141864096.1">
    <property type="nucleotide sequence ID" value="NZ_BAABAN010000017.1"/>
</dbReference>
<gene>
    <name evidence="11" type="ORF">FB556_0301</name>
</gene>
<evidence type="ECO:0000259" key="9">
    <source>
        <dbReference type="Pfam" id="PF02719"/>
    </source>
</evidence>
<dbReference type="PANTHER" id="PTHR43318">
    <property type="entry name" value="UDP-N-ACETYLGLUCOSAMINE 4,6-DEHYDRATASE"/>
    <property type="match status" value="1"/>
</dbReference>
<dbReference type="Gene3D" id="3.40.50.720">
    <property type="entry name" value="NAD(P)-binding Rossmann-like Domain"/>
    <property type="match status" value="1"/>
</dbReference>
<comment type="similarity">
    <text evidence="2">Belongs to the polysaccharide synthase family.</text>
</comment>
<dbReference type="AlphaFoldDB" id="A0A543AMP4"/>
<dbReference type="InterPro" id="IPR013692">
    <property type="entry name" value="CapD_C"/>
</dbReference>
<protein>
    <recommendedName>
        <fullName evidence="4">UDP-glucose 4-epimerase</fullName>
        <ecNumber evidence="3">5.1.3.2</ecNumber>
    </recommendedName>
    <alternativeName>
        <fullName evidence="8">Galactowaldenase</fullName>
    </alternativeName>
    <alternativeName>
        <fullName evidence="7">UDP-galactose 4-epimerase</fullName>
    </alternativeName>
</protein>
<evidence type="ECO:0000313" key="11">
    <source>
        <dbReference type="EMBL" id="TQL73853.1"/>
    </source>
</evidence>
<organism evidence="11 12">
    <name type="scientific">Enteractinococcus coprophilus</name>
    <dbReference type="NCBI Taxonomy" id="1027633"/>
    <lineage>
        <taxon>Bacteria</taxon>
        <taxon>Bacillati</taxon>
        <taxon>Actinomycetota</taxon>
        <taxon>Actinomycetes</taxon>
        <taxon>Micrococcales</taxon>
        <taxon>Micrococcaceae</taxon>
    </lineage>
</organism>
<evidence type="ECO:0000256" key="8">
    <source>
        <dbReference type="ARBA" id="ARBA00033067"/>
    </source>
</evidence>
<dbReference type="InterPro" id="IPR051203">
    <property type="entry name" value="Polysaccharide_Synthase-Rel"/>
</dbReference>
<dbReference type="Proteomes" id="UP000319746">
    <property type="component" value="Unassembled WGS sequence"/>
</dbReference>
<dbReference type="EMBL" id="VFOU01000001">
    <property type="protein sequence ID" value="TQL73853.1"/>
    <property type="molecule type" value="Genomic_DNA"/>
</dbReference>
<evidence type="ECO:0000313" key="12">
    <source>
        <dbReference type="Proteomes" id="UP000319746"/>
    </source>
</evidence>
<comment type="caution">
    <text evidence="11">The sequence shown here is derived from an EMBL/GenBank/DDBJ whole genome shotgun (WGS) entry which is preliminary data.</text>
</comment>
<dbReference type="Pfam" id="PF02719">
    <property type="entry name" value="Polysacc_synt_2"/>
    <property type="match status" value="1"/>
</dbReference>
<keyword evidence="5" id="KW-0448">Lipopolysaccharide biosynthesis</keyword>
<dbReference type="PANTHER" id="PTHR43318:SF2">
    <property type="entry name" value="UDP-N-ACETYLGLUCOSAMINE 4,6-DEHYDRATASE (INVERTING)"/>
    <property type="match status" value="1"/>
</dbReference>
<dbReference type="EC" id="5.1.3.2" evidence="3"/>
<dbReference type="OrthoDB" id="9803111at2"/>
<evidence type="ECO:0000256" key="5">
    <source>
        <dbReference type="ARBA" id="ARBA00022985"/>
    </source>
</evidence>
<dbReference type="CDD" id="cd05237">
    <property type="entry name" value="UDP_invert_4-6DH_SDR_e"/>
    <property type="match status" value="1"/>
</dbReference>
<dbReference type="Pfam" id="PF08485">
    <property type="entry name" value="Polysacc_syn_2C"/>
    <property type="match status" value="1"/>
</dbReference>
<keyword evidence="12" id="KW-1185">Reference proteome</keyword>
<feature type="domain" description="Polysaccharide biosynthesis protein CapD-like" evidence="9">
    <location>
        <begin position="7"/>
        <end position="282"/>
    </location>
</feature>
<evidence type="ECO:0000256" key="4">
    <source>
        <dbReference type="ARBA" id="ARBA00018569"/>
    </source>
</evidence>
<dbReference type="InterPro" id="IPR003869">
    <property type="entry name" value="Polysac_CapD-like"/>
</dbReference>
<dbReference type="InterPro" id="IPR036291">
    <property type="entry name" value="NAD(P)-bd_dom_sf"/>
</dbReference>
<evidence type="ECO:0000256" key="3">
    <source>
        <dbReference type="ARBA" id="ARBA00013189"/>
    </source>
</evidence>